<accession>A0A814GN03</accession>
<proteinExistence type="predicted"/>
<organism evidence="1 2">
    <name type="scientific">Brachionus calyciflorus</name>
    <dbReference type="NCBI Taxonomy" id="104777"/>
    <lineage>
        <taxon>Eukaryota</taxon>
        <taxon>Metazoa</taxon>
        <taxon>Spiralia</taxon>
        <taxon>Gnathifera</taxon>
        <taxon>Rotifera</taxon>
        <taxon>Eurotatoria</taxon>
        <taxon>Monogononta</taxon>
        <taxon>Pseudotrocha</taxon>
        <taxon>Ploima</taxon>
        <taxon>Brachionidae</taxon>
        <taxon>Brachionus</taxon>
    </lineage>
</organism>
<name>A0A814GN03_9BILA</name>
<gene>
    <name evidence="1" type="ORF">OXX778_LOCUS16286</name>
</gene>
<evidence type="ECO:0000313" key="2">
    <source>
        <dbReference type="Proteomes" id="UP000663879"/>
    </source>
</evidence>
<dbReference type="EMBL" id="CAJNOC010003809">
    <property type="protein sequence ID" value="CAF0998629.1"/>
    <property type="molecule type" value="Genomic_DNA"/>
</dbReference>
<dbReference type="AlphaFoldDB" id="A0A814GN03"/>
<dbReference type="Proteomes" id="UP000663879">
    <property type="component" value="Unassembled WGS sequence"/>
</dbReference>
<reference evidence="1" key="1">
    <citation type="submission" date="2021-02" db="EMBL/GenBank/DDBJ databases">
        <authorList>
            <person name="Nowell W R."/>
        </authorList>
    </citation>
    <scope>NUCLEOTIDE SEQUENCE</scope>
    <source>
        <strain evidence="1">Ploen Becks lab</strain>
    </source>
</reference>
<comment type="caution">
    <text evidence="1">The sequence shown here is derived from an EMBL/GenBank/DDBJ whole genome shotgun (WGS) entry which is preliminary data.</text>
</comment>
<evidence type="ECO:0000313" key="1">
    <source>
        <dbReference type="EMBL" id="CAF0998629.1"/>
    </source>
</evidence>
<sequence>MTNYWIELTNPKSSSEHKLELYPECRFFINKNGRQNSDLVNELIGTYINHSENVLLKRFIVDAIKVDENVVRLWEYIKEKGTMKNFQVHYNPIKNFKLPSTIIEIDVKNESQNSQTINNTKMIKKNNPFFTKDNFLNIEGTINYFIKSKKLIIKNFELDDHLLFYKETIY</sequence>
<protein>
    <submittedName>
        <fullName evidence="1">Uncharacterized protein</fullName>
    </submittedName>
</protein>
<keyword evidence="2" id="KW-1185">Reference proteome</keyword>